<evidence type="ECO:0000313" key="3">
    <source>
        <dbReference type="Proteomes" id="UP000231358"/>
    </source>
</evidence>
<dbReference type="EMBL" id="ML737172">
    <property type="protein sequence ID" value="KAE8338042.1"/>
    <property type="molecule type" value="Genomic_DNA"/>
</dbReference>
<dbReference type="Proteomes" id="UP000231358">
    <property type="component" value="Unassembled WGS sequence"/>
</dbReference>
<evidence type="ECO:0000313" key="1">
    <source>
        <dbReference type="EMBL" id="KAE8338042.1"/>
    </source>
</evidence>
<dbReference type="OrthoDB" id="10262413at2759"/>
<accession>A0A2G7FMV2</accession>
<dbReference type="Proteomes" id="UP000325558">
    <property type="component" value="Unassembled WGS sequence"/>
</dbReference>
<name>A0A2G7FMV2_9EURO</name>
<gene>
    <name evidence="2" type="ORF">AARAC_003728</name>
    <name evidence="1" type="ORF">BDV24DRAFT_166742</name>
</gene>
<dbReference type="STRING" id="656916.A0A2G7FMV2"/>
<reference evidence="2 3" key="1">
    <citation type="submission" date="2017-05" db="EMBL/GenBank/DDBJ databases">
        <title>Genome sequence for an aflatoxigenic pathogen of Argentinian peanut, Aspergillus arachidicola.</title>
        <authorList>
            <person name="Moore G."/>
            <person name="Beltz S.B."/>
            <person name="Mack B.M."/>
        </authorList>
    </citation>
    <scope>NUCLEOTIDE SEQUENCE [LARGE SCALE GENOMIC DNA]</scope>
    <source>
        <strain evidence="2 3">CBS 117610</strain>
    </source>
</reference>
<keyword evidence="3" id="KW-1185">Reference proteome</keyword>
<reference evidence="1" key="2">
    <citation type="submission" date="2019-04" db="EMBL/GenBank/DDBJ databases">
        <title>Friends and foes A comparative genomics study of 23 Aspergillus species from section Flavi.</title>
        <authorList>
            <consortium name="DOE Joint Genome Institute"/>
            <person name="Kjaerbolling I."/>
            <person name="Vesth T."/>
            <person name="Frisvad J.C."/>
            <person name="Nybo J.L."/>
            <person name="Theobald S."/>
            <person name="Kildgaard S."/>
            <person name="Isbrandt T."/>
            <person name="Kuo A."/>
            <person name="Sato A."/>
            <person name="Lyhne E.K."/>
            <person name="Kogle M.E."/>
            <person name="Wiebenga A."/>
            <person name="Kun R.S."/>
            <person name="Lubbers R.J."/>
            <person name="Makela M.R."/>
            <person name="Barry K."/>
            <person name="Chovatia M."/>
            <person name="Clum A."/>
            <person name="Daum C."/>
            <person name="Haridas S."/>
            <person name="He G."/>
            <person name="LaButti K."/>
            <person name="Lipzen A."/>
            <person name="Mondo S."/>
            <person name="Riley R."/>
            <person name="Salamov A."/>
            <person name="Simmons B.A."/>
            <person name="Magnuson J.K."/>
            <person name="Henrissat B."/>
            <person name="Mortensen U.H."/>
            <person name="Larsen T.O."/>
            <person name="Devries R.P."/>
            <person name="Grigoriev I.V."/>
            <person name="Machida M."/>
            <person name="Baker S.E."/>
            <person name="Andersen M.R."/>
        </authorList>
    </citation>
    <scope>NUCLEOTIDE SEQUENCE</scope>
    <source>
        <strain evidence="1">CBS 117612</strain>
    </source>
</reference>
<proteinExistence type="predicted"/>
<sequence length="108" mass="11839">MFSANGRHPWLEYLQLVADACYERGLLSDRKVHHIDLDEAASILMPPLGFASEVCQKDGLSLAAEGFCSNERTAASVARTLGRVPVKGDDGWKQASRDDVDAIVKHRS</sequence>
<evidence type="ECO:0000313" key="2">
    <source>
        <dbReference type="EMBL" id="PIG81883.1"/>
    </source>
</evidence>
<organism evidence="2 3">
    <name type="scientific">Aspergillus arachidicola</name>
    <dbReference type="NCBI Taxonomy" id="656916"/>
    <lineage>
        <taxon>Eukaryota</taxon>
        <taxon>Fungi</taxon>
        <taxon>Dikarya</taxon>
        <taxon>Ascomycota</taxon>
        <taxon>Pezizomycotina</taxon>
        <taxon>Eurotiomycetes</taxon>
        <taxon>Eurotiomycetidae</taxon>
        <taxon>Eurotiales</taxon>
        <taxon>Aspergillaceae</taxon>
        <taxon>Aspergillus</taxon>
        <taxon>Aspergillus subgen. Circumdati</taxon>
    </lineage>
</organism>
<dbReference type="EMBL" id="NEXV01000535">
    <property type="protein sequence ID" value="PIG81883.1"/>
    <property type="molecule type" value="Genomic_DNA"/>
</dbReference>
<protein>
    <submittedName>
        <fullName evidence="2">Uncharacterized protein</fullName>
    </submittedName>
</protein>
<dbReference type="AlphaFoldDB" id="A0A2G7FMV2"/>